<accession>A0A224Z8B6</accession>
<evidence type="ECO:0000256" key="1">
    <source>
        <dbReference type="PROSITE-ProRule" id="PRU00489"/>
    </source>
</evidence>
<dbReference type="AlphaFoldDB" id="A0A224Z8B6"/>
<dbReference type="GO" id="GO:0008168">
    <property type="term" value="F:methyltransferase activity"/>
    <property type="evidence" value="ECO:0007669"/>
    <property type="project" value="UniProtKB-KW"/>
</dbReference>
<dbReference type="PROSITE" id="PS51143">
    <property type="entry name" value="MT_A70"/>
    <property type="match status" value="1"/>
</dbReference>
<dbReference type="InterPro" id="IPR002052">
    <property type="entry name" value="DNA_methylase_N6_adenine_CS"/>
</dbReference>
<dbReference type="GO" id="GO:0005634">
    <property type="term" value="C:nucleus"/>
    <property type="evidence" value="ECO:0007669"/>
    <property type="project" value="TreeGrafter"/>
</dbReference>
<dbReference type="EMBL" id="GFPF01012645">
    <property type="protein sequence ID" value="MAA23791.1"/>
    <property type="molecule type" value="Transcribed_RNA"/>
</dbReference>
<proteinExistence type="inferred from homology"/>
<dbReference type="PANTHER" id="PTHR12829">
    <property type="entry name" value="N6-ADENOSINE-METHYLTRANSFERASE"/>
    <property type="match status" value="1"/>
</dbReference>
<dbReference type="PANTHER" id="PTHR12829:SF4">
    <property type="entry name" value="N(6)-ADENINE-SPECIFIC METHYLTRANSFERASE METTL4"/>
    <property type="match status" value="1"/>
</dbReference>
<sequence>MKLKDALFDVRTPMRMDSAAEKLVAGTKRRKRKWRSSDDAPLTDFVKSCSWIAEASERIVRAALDAGHLEPGPASDREVLENNRGARAAAADALAAASGLGARPSAPVGCSAPHARLIQFRGQPVWLPAKARAQIGDVRDLGPFLTGSFDFVLLDPPWENKSARRKRAYSTLPRDQLLSSLPLRRLASPRGCLVAVWCTANGAHLRFVARELLPSWGLTYLATWYWVKVTKHGEPVRPFDCPHKKPYEFVIFGGPSSVSIPRDKVFVSVPSCVHSHKPPLSELVRPFVKNGGACMEVFARYLVPGWTSVGNEVLKLQHESLYEPASLESPHS</sequence>
<protein>
    <submittedName>
        <fullName evidence="2">Transcriptional activator adenine specific dna methyltransferase</fullName>
    </submittedName>
</protein>
<organism evidence="2">
    <name type="scientific">Rhipicephalus zambeziensis</name>
    <dbReference type="NCBI Taxonomy" id="60191"/>
    <lineage>
        <taxon>Eukaryota</taxon>
        <taxon>Metazoa</taxon>
        <taxon>Ecdysozoa</taxon>
        <taxon>Arthropoda</taxon>
        <taxon>Chelicerata</taxon>
        <taxon>Arachnida</taxon>
        <taxon>Acari</taxon>
        <taxon>Parasitiformes</taxon>
        <taxon>Ixodida</taxon>
        <taxon>Ixodoidea</taxon>
        <taxon>Ixodidae</taxon>
        <taxon>Rhipicephalinae</taxon>
        <taxon>Rhipicephalus</taxon>
        <taxon>Rhipicephalus</taxon>
    </lineage>
</organism>
<dbReference type="InterPro" id="IPR029063">
    <property type="entry name" value="SAM-dependent_MTases_sf"/>
</dbReference>
<dbReference type="PROSITE" id="PS00092">
    <property type="entry name" value="N6_MTASE"/>
    <property type="match status" value="1"/>
</dbReference>
<reference evidence="2" key="1">
    <citation type="journal article" date="2017" name="Parasit. Vectors">
        <title>Sialotranscriptomics of Rhipicephalus zambeziensis reveals intricate expression profiles of secretory proteins and suggests tight temporal transcriptional regulation during blood-feeding.</title>
        <authorList>
            <person name="de Castro M.H."/>
            <person name="de Klerk D."/>
            <person name="Pienaar R."/>
            <person name="Rees D.J.G."/>
            <person name="Mans B.J."/>
        </authorList>
    </citation>
    <scope>NUCLEOTIDE SEQUENCE</scope>
    <source>
        <tissue evidence="2">Salivary glands</tissue>
    </source>
</reference>
<dbReference type="GO" id="GO:0003676">
    <property type="term" value="F:nucleic acid binding"/>
    <property type="evidence" value="ECO:0007669"/>
    <property type="project" value="InterPro"/>
</dbReference>
<name>A0A224Z8B6_9ACAR</name>
<dbReference type="Gene3D" id="3.40.50.150">
    <property type="entry name" value="Vaccinia Virus protein VP39"/>
    <property type="match status" value="1"/>
</dbReference>
<keyword evidence="2" id="KW-0808">Transferase</keyword>
<dbReference type="Pfam" id="PF05063">
    <property type="entry name" value="MT-A70"/>
    <property type="match status" value="1"/>
</dbReference>
<dbReference type="GO" id="GO:0032259">
    <property type="term" value="P:methylation"/>
    <property type="evidence" value="ECO:0007669"/>
    <property type="project" value="UniProtKB-KW"/>
</dbReference>
<comment type="similarity">
    <text evidence="1">Belongs to the MT-A70-like family.</text>
</comment>
<dbReference type="InterPro" id="IPR007757">
    <property type="entry name" value="MT-A70-like"/>
</dbReference>
<keyword evidence="2" id="KW-0489">Methyltransferase</keyword>
<dbReference type="SUPFAM" id="SSF53335">
    <property type="entry name" value="S-adenosyl-L-methionine-dependent methyltransferases"/>
    <property type="match status" value="1"/>
</dbReference>
<evidence type="ECO:0000313" key="2">
    <source>
        <dbReference type="EMBL" id="MAA23791.1"/>
    </source>
</evidence>